<name>A0A1D8K4X3_9GAMM</name>
<gene>
    <name evidence="2" type="ORF">BJI67_02025</name>
</gene>
<dbReference type="Proteomes" id="UP000095342">
    <property type="component" value="Chromosome"/>
</dbReference>
<keyword evidence="3" id="KW-1185">Reference proteome</keyword>
<reference evidence="2 3" key="1">
    <citation type="submission" date="2016-09" db="EMBL/GenBank/DDBJ databases">
        <title>Acidihalobacter prosperus V6 (DSM14174).</title>
        <authorList>
            <person name="Khaleque H.N."/>
            <person name="Ramsay J.P."/>
            <person name="Murphy R.J.T."/>
            <person name="Kaksonen A.H."/>
            <person name="Boxall N.J."/>
            <person name="Watkin E.L.J."/>
        </authorList>
    </citation>
    <scope>NUCLEOTIDE SEQUENCE [LARGE SCALE GENOMIC DNA]</scope>
    <source>
        <strain evidence="2 3">V6</strain>
    </source>
</reference>
<evidence type="ECO:0000313" key="2">
    <source>
        <dbReference type="EMBL" id="AOV16011.1"/>
    </source>
</evidence>
<dbReference type="AlphaFoldDB" id="A0A1D8K4X3"/>
<feature type="transmembrane region" description="Helical" evidence="1">
    <location>
        <begin position="93"/>
        <end position="118"/>
    </location>
</feature>
<proteinExistence type="predicted"/>
<evidence type="ECO:0000313" key="3">
    <source>
        <dbReference type="Proteomes" id="UP000095342"/>
    </source>
</evidence>
<evidence type="ECO:0000256" key="1">
    <source>
        <dbReference type="SAM" id="Phobius"/>
    </source>
</evidence>
<feature type="transmembrane region" description="Helical" evidence="1">
    <location>
        <begin position="59"/>
        <end position="81"/>
    </location>
</feature>
<keyword evidence="1" id="KW-0472">Membrane</keyword>
<dbReference type="RefSeq" id="WP_070071609.1">
    <property type="nucleotide sequence ID" value="NZ_CP017448.1"/>
</dbReference>
<feature type="transmembrane region" description="Helical" evidence="1">
    <location>
        <begin position="32"/>
        <end position="53"/>
    </location>
</feature>
<organism evidence="2 3">
    <name type="scientific">Acidihalobacter aeolianus</name>
    <dbReference type="NCBI Taxonomy" id="2792603"/>
    <lineage>
        <taxon>Bacteria</taxon>
        <taxon>Pseudomonadati</taxon>
        <taxon>Pseudomonadota</taxon>
        <taxon>Gammaproteobacteria</taxon>
        <taxon>Chromatiales</taxon>
        <taxon>Ectothiorhodospiraceae</taxon>
        <taxon>Acidihalobacter</taxon>
    </lineage>
</organism>
<dbReference type="KEGG" id="aaeo:BJI67_02025"/>
<dbReference type="EMBL" id="CP017448">
    <property type="protein sequence ID" value="AOV16011.1"/>
    <property type="molecule type" value="Genomic_DNA"/>
</dbReference>
<keyword evidence="1" id="KW-1133">Transmembrane helix</keyword>
<accession>A0A1D8K4X3</accession>
<keyword evidence="1" id="KW-0812">Transmembrane</keyword>
<feature type="transmembrane region" description="Helical" evidence="1">
    <location>
        <begin position="138"/>
        <end position="156"/>
    </location>
</feature>
<sequence length="171" mass="18258">MNDTGNSSDGSGLKAANFQVECHGLECVNRGITLMLGIGVLLQLISGNALFHAGIFDHMWVHDALAVSLLLAMAFQLRWWYSIRPTSKSGLGGVCAQGVGVCAISLLCLTGFLGALFSVFSSADAGGLFKEDLLAHHYLVYGVWAYLTVYLVFTLARRFGGQPSDQGPSRA</sequence>
<protein>
    <submittedName>
        <fullName evidence="2">Uncharacterized protein</fullName>
    </submittedName>
</protein>